<feature type="compositionally biased region" description="Polar residues" evidence="1">
    <location>
        <begin position="110"/>
        <end position="120"/>
    </location>
</feature>
<dbReference type="AlphaFoldDB" id="A0A084QCJ8"/>
<dbReference type="InParanoid" id="A0A084QCJ8"/>
<keyword evidence="4" id="KW-1185">Reference proteome</keyword>
<gene>
    <name evidence="3" type="ORF">S40285_03500</name>
</gene>
<dbReference type="EMBL" id="KL660839">
    <property type="protein sequence ID" value="KFA61683.1"/>
    <property type="molecule type" value="Genomic_DNA"/>
</dbReference>
<evidence type="ECO:0000256" key="1">
    <source>
        <dbReference type="SAM" id="MobiDB-lite"/>
    </source>
</evidence>
<dbReference type="PROSITE" id="PS50097">
    <property type="entry name" value="BTB"/>
    <property type="match status" value="1"/>
</dbReference>
<dbReference type="HOGENOM" id="CLU_057752_5_2_1"/>
<sequence>MTRGTRRRSVRQMNKHEAKDHLDKLWSDGNYSDITVKWRKKSWNLHKAILSKCRFFEAAFRNPPNKKTLKFEDEEDEEAIGVLLHYIYFMKYPTVDPPAETTDNEGPSPETHNPMNTRLSTRNRHSQRTGRRSVYDASNDETSHEFSPNWTEIQARRQYNRKNPLFHAKVYALAEKYGVPSLKALAADNFRHELQKHYDNERFIECLGEVLGGSLPHDTGLRRTVASVLDMNMELMHDAKVQEVIEKTGSAMDILVLMAGRRERHPRNMLDRDKISNLSLERDSPFDS</sequence>
<dbReference type="OMA" id="FEREDMK"/>
<dbReference type="STRING" id="1283841.A0A084QCJ8"/>
<dbReference type="PANTHER" id="PTHR47843:SF5">
    <property type="entry name" value="BTB_POZ DOMAIN PROTEIN"/>
    <property type="match status" value="1"/>
</dbReference>
<evidence type="ECO:0000313" key="3">
    <source>
        <dbReference type="EMBL" id="KFA61683.1"/>
    </source>
</evidence>
<feature type="region of interest" description="Disordered" evidence="1">
    <location>
        <begin position="97"/>
        <end position="146"/>
    </location>
</feature>
<feature type="domain" description="BTB" evidence="2">
    <location>
        <begin position="32"/>
        <end position="96"/>
    </location>
</feature>
<dbReference type="InterPro" id="IPR000210">
    <property type="entry name" value="BTB/POZ_dom"/>
</dbReference>
<dbReference type="SUPFAM" id="SSF54695">
    <property type="entry name" value="POZ domain"/>
    <property type="match status" value="1"/>
</dbReference>
<protein>
    <recommendedName>
        <fullName evidence="2">BTB domain-containing protein</fullName>
    </recommendedName>
</protein>
<accession>A0A084QCJ8</accession>
<organism evidence="3 4">
    <name type="scientific">Stachybotrys chlorohalonatus (strain IBT 40285)</name>
    <dbReference type="NCBI Taxonomy" id="1283841"/>
    <lineage>
        <taxon>Eukaryota</taxon>
        <taxon>Fungi</taxon>
        <taxon>Dikarya</taxon>
        <taxon>Ascomycota</taxon>
        <taxon>Pezizomycotina</taxon>
        <taxon>Sordariomycetes</taxon>
        <taxon>Hypocreomycetidae</taxon>
        <taxon>Hypocreales</taxon>
        <taxon>Stachybotryaceae</taxon>
        <taxon>Stachybotrys</taxon>
    </lineage>
</organism>
<dbReference type="OrthoDB" id="6359816at2759"/>
<reference evidence="3 4" key="1">
    <citation type="journal article" date="2014" name="BMC Genomics">
        <title>Comparative genome sequencing reveals chemotype-specific gene clusters in the toxigenic black mold Stachybotrys.</title>
        <authorList>
            <person name="Semeiks J."/>
            <person name="Borek D."/>
            <person name="Otwinowski Z."/>
            <person name="Grishin N.V."/>
        </authorList>
    </citation>
    <scope>NUCLEOTIDE SEQUENCE [LARGE SCALE GENOMIC DNA]</scope>
    <source>
        <strain evidence="3 4">IBT 40285</strain>
    </source>
</reference>
<dbReference type="Gene3D" id="3.30.710.10">
    <property type="entry name" value="Potassium Channel Kv1.1, Chain A"/>
    <property type="match status" value="1"/>
</dbReference>
<dbReference type="CDD" id="cd18186">
    <property type="entry name" value="BTB_POZ_ZBTB_KLHL-like"/>
    <property type="match status" value="1"/>
</dbReference>
<evidence type="ECO:0000313" key="4">
    <source>
        <dbReference type="Proteomes" id="UP000028524"/>
    </source>
</evidence>
<dbReference type="SMART" id="SM00225">
    <property type="entry name" value="BTB"/>
    <property type="match status" value="1"/>
</dbReference>
<evidence type="ECO:0000259" key="2">
    <source>
        <dbReference type="PROSITE" id="PS50097"/>
    </source>
</evidence>
<name>A0A084QCJ8_STAC4</name>
<proteinExistence type="predicted"/>
<dbReference type="Proteomes" id="UP000028524">
    <property type="component" value="Unassembled WGS sequence"/>
</dbReference>
<dbReference type="Pfam" id="PF00651">
    <property type="entry name" value="BTB"/>
    <property type="match status" value="1"/>
</dbReference>
<feature type="compositionally biased region" description="Basic residues" evidence="1">
    <location>
        <begin position="121"/>
        <end position="131"/>
    </location>
</feature>
<dbReference type="PANTHER" id="PTHR47843">
    <property type="entry name" value="BTB DOMAIN-CONTAINING PROTEIN-RELATED"/>
    <property type="match status" value="1"/>
</dbReference>
<dbReference type="InterPro" id="IPR011333">
    <property type="entry name" value="SKP1/BTB/POZ_sf"/>
</dbReference>